<name>A0A2V5KDH7_9BACL</name>
<dbReference type="AlphaFoldDB" id="A0A2V5KDH7"/>
<dbReference type="SUPFAM" id="SSF53335">
    <property type="entry name" value="S-adenosyl-L-methionine-dependent methyltransferases"/>
    <property type="match status" value="1"/>
</dbReference>
<reference evidence="4 5" key="1">
    <citation type="submission" date="2018-05" db="EMBL/GenBank/DDBJ databases">
        <title>Paenibacillus flagellatus sp. nov., isolated from selenium mineral soil.</title>
        <authorList>
            <person name="Dai X."/>
        </authorList>
    </citation>
    <scope>NUCLEOTIDE SEQUENCE [LARGE SCALE GENOMIC DNA]</scope>
    <source>
        <strain evidence="4 5">DXL2</strain>
    </source>
</reference>
<evidence type="ECO:0000313" key="4">
    <source>
        <dbReference type="EMBL" id="PYI56244.1"/>
    </source>
</evidence>
<evidence type="ECO:0000256" key="3">
    <source>
        <dbReference type="ARBA" id="ARBA00022691"/>
    </source>
</evidence>
<dbReference type="OrthoDB" id="9799672at2"/>
<sequence>MEDRYFVEADRYVESLYEPDPDLARVQETIRQNGMPDISVAPGYGRLLTLLVRLSGAKRLLEIGALGGYSGICLARGMNGQGKLLSLELKEEFAAVARANMEAAGFGDTVEYRIGEALPSLEKLAADGEKFDLFFIDADKGNYLHYLDYAIRLANPGALIVGDNALMHGKTMDPQAQGGSVRTMREFNRRMATDPRLESAILPAYDGLCIARVRE</sequence>
<organism evidence="4 5">
    <name type="scientific">Paenibacillus flagellatus</name>
    <dbReference type="NCBI Taxonomy" id="2211139"/>
    <lineage>
        <taxon>Bacteria</taxon>
        <taxon>Bacillati</taxon>
        <taxon>Bacillota</taxon>
        <taxon>Bacilli</taxon>
        <taxon>Bacillales</taxon>
        <taxon>Paenibacillaceae</taxon>
        <taxon>Paenibacillus</taxon>
    </lineage>
</organism>
<dbReference type="GO" id="GO:0008171">
    <property type="term" value="F:O-methyltransferase activity"/>
    <property type="evidence" value="ECO:0007669"/>
    <property type="project" value="InterPro"/>
</dbReference>
<dbReference type="PANTHER" id="PTHR10509:SF14">
    <property type="entry name" value="CAFFEOYL-COA O-METHYLTRANSFERASE 3-RELATED"/>
    <property type="match status" value="1"/>
</dbReference>
<dbReference type="Gene3D" id="3.40.50.150">
    <property type="entry name" value="Vaccinia Virus protein VP39"/>
    <property type="match status" value="1"/>
</dbReference>
<keyword evidence="1 4" id="KW-0489">Methyltransferase</keyword>
<gene>
    <name evidence="4" type="ORF">DLM86_04465</name>
</gene>
<dbReference type="PROSITE" id="PS51682">
    <property type="entry name" value="SAM_OMT_I"/>
    <property type="match status" value="1"/>
</dbReference>
<proteinExistence type="predicted"/>
<keyword evidence="3" id="KW-0949">S-adenosyl-L-methionine</keyword>
<dbReference type="InterPro" id="IPR002935">
    <property type="entry name" value="SAM_O-MeTrfase"/>
</dbReference>
<dbReference type="Pfam" id="PF01596">
    <property type="entry name" value="Methyltransf_3"/>
    <property type="match status" value="1"/>
</dbReference>
<dbReference type="RefSeq" id="WP_110838772.1">
    <property type="nucleotide sequence ID" value="NZ_QJVJ01000002.1"/>
</dbReference>
<dbReference type="GO" id="GO:0032259">
    <property type="term" value="P:methylation"/>
    <property type="evidence" value="ECO:0007669"/>
    <property type="project" value="UniProtKB-KW"/>
</dbReference>
<dbReference type="EMBL" id="QJVJ01000002">
    <property type="protein sequence ID" value="PYI56244.1"/>
    <property type="molecule type" value="Genomic_DNA"/>
</dbReference>
<dbReference type="PANTHER" id="PTHR10509">
    <property type="entry name" value="O-METHYLTRANSFERASE-RELATED"/>
    <property type="match status" value="1"/>
</dbReference>
<evidence type="ECO:0000313" key="5">
    <source>
        <dbReference type="Proteomes" id="UP000247476"/>
    </source>
</evidence>
<accession>A0A2V5KDH7</accession>
<keyword evidence="2 4" id="KW-0808">Transferase</keyword>
<evidence type="ECO:0000256" key="1">
    <source>
        <dbReference type="ARBA" id="ARBA00022603"/>
    </source>
</evidence>
<dbReference type="InterPro" id="IPR050362">
    <property type="entry name" value="Cation-dep_OMT"/>
</dbReference>
<evidence type="ECO:0000256" key="2">
    <source>
        <dbReference type="ARBA" id="ARBA00022679"/>
    </source>
</evidence>
<keyword evidence="5" id="KW-1185">Reference proteome</keyword>
<dbReference type="GO" id="GO:0008757">
    <property type="term" value="F:S-adenosylmethionine-dependent methyltransferase activity"/>
    <property type="evidence" value="ECO:0007669"/>
    <property type="project" value="TreeGrafter"/>
</dbReference>
<dbReference type="Proteomes" id="UP000247476">
    <property type="component" value="Unassembled WGS sequence"/>
</dbReference>
<comment type="caution">
    <text evidence="4">The sequence shown here is derived from an EMBL/GenBank/DDBJ whole genome shotgun (WGS) entry which is preliminary data.</text>
</comment>
<protein>
    <submittedName>
        <fullName evidence="4">Methyltransferase</fullName>
    </submittedName>
</protein>
<dbReference type="InterPro" id="IPR029063">
    <property type="entry name" value="SAM-dependent_MTases_sf"/>
</dbReference>